<feature type="transmembrane region" description="Helical" evidence="7">
    <location>
        <begin position="21"/>
        <end position="43"/>
    </location>
</feature>
<evidence type="ECO:0000256" key="4">
    <source>
        <dbReference type="ARBA" id="ARBA00022692"/>
    </source>
</evidence>
<evidence type="ECO:0000256" key="7">
    <source>
        <dbReference type="RuleBase" id="RU363032"/>
    </source>
</evidence>
<dbReference type="Gene3D" id="1.10.3720.10">
    <property type="entry name" value="MetI-like"/>
    <property type="match status" value="1"/>
</dbReference>
<dbReference type="Pfam" id="PF00528">
    <property type="entry name" value="BPD_transp_1"/>
    <property type="match status" value="1"/>
</dbReference>
<feature type="transmembrane region" description="Helical" evidence="7">
    <location>
        <begin position="131"/>
        <end position="156"/>
    </location>
</feature>
<name>A0A537IVA9_9BACT</name>
<dbReference type="SUPFAM" id="SSF161098">
    <property type="entry name" value="MetI-like"/>
    <property type="match status" value="1"/>
</dbReference>
<evidence type="ECO:0000259" key="8">
    <source>
        <dbReference type="PROSITE" id="PS50928"/>
    </source>
</evidence>
<feature type="transmembrane region" description="Helical" evidence="7">
    <location>
        <begin position="203"/>
        <end position="229"/>
    </location>
</feature>
<dbReference type="GO" id="GO:0055085">
    <property type="term" value="P:transmembrane transport"/>
    <property type="evidence" value="ECO:0007669"/>
    <property type="project" value="InterPro"/>
</dbReference>
<evidence type="ECO:0000256" key="5">
    <source>
        <dbReference type="ARBA" id="ARBA00022989"/>
    </source>
</evidence>
<organism evidence="9 10">
    <name type="scientific">Candidatus Segetimicrobium genomatis</name>
    <dbReference type="NCBI Taxonomy" id="2569760"/>
    <lineage>
        <taxon>Bacteria</taxon>
        <taxon>Bacillati</taxon>
        <taxon>Candidatus Sysuimicrobiota</taxon>
        <taxon>Candidatus Sysuimicrobiia</taxon>
        <taxon>Candidatus Sysuimicrobiales</taxon>
        <taxon>Candidatus Segetimicrobiaceae</taxon>
        <taxon>Candidatus Segetimicrobium</taxon>
    </lineage>
</organism>
<keyword evidence="4 7" id="KW-0812">Transmembrane</keyword>
<dbReference type="InterPro" id="IPR035906">
    <property type="entry name" value="MetI-like_sf"/>
</dbReference>
<dbReference type="PANTHER" id="PTHR43386:SF1">
    <property type="entry name" value="D,D-DIPEPTIDE TRANSPORT SYSTEM PERMEASE PROTEIN DDPC-RELATED"/>
    <property type="match status" value="1"/>
</dbReference>
<dbReference type="PANTHER" id="PTHR43386">
    <property type="entry name" value="OLIGOPEPTIDE TRANSPORT SYSTEM PERMEASE PROTEIN APPC"/>
    <property type="match status" value="1"/>
</dbReference>
<reference evidence="9 10" key="1">
    <citation type="journal article" date="2019" name="Nat. Microbiol.">
        <title>Mediterranean grassland soil C-N compound turnover is dependent on rainfall and depth, and is mediated by genomically divergent microorganisms.</title>
        <authorList>
            <person name="Diamond S."/>
            <person name="Andeer P.F."/>
            <person name="Li Z."/>
            <person name="Crits-Christoph A."/>
            <person name="Burstein D."/>
            <person name="Anantharaman K."/>
            <person name="Lane K.R."/>
            <person name="Thomas B.C."/>
            <person name="Pan C."/>
            <person name="Northen T.R."/>
            <person name="Banfield J.F."/>
        </authorList>
    </citation>
    <scope>NUCLEOTIDE SEQUENCE [LARGE SCALE GENOMIC DNA]</scope>
    <source>
        <strain evidence="9">NP_8</strain>
    </source>
</reference>
<comment type="subcellular location">
    <subcellularLocation>
        <location evidence="1 7">Cell membrane</location>
        <topology evidence="1 7">Multi-pass membrane protein</topology>
    </subcellularLocation>
</comment>
<evidence type="ECO:0000256" key="1">
    <source>
        <dbReference type="ARBA" id="ARBA00004651"/>
    </source>
</evidence>
<evidence type="ECO:0000256" key="2">
    <source>
        <dbReference type="ARBA" id="ARBA00022448"/>
    </source>
</evidence>
<feature type="transmembrane region" description="Helical" evidence="7">
    <location>
        <begin position="249"/>
        <end position="270"/>
    </location>
</feature>
<comment type="caution">
    <text evidence="9">The sequence shown here is derived from an EMBL/GenBank/DDBJ whole genome shotgun (WGS) entry which is preliminary data.</text>
</comment>
<feature type="transmembrane region" description="Helical" evidence="7">
    <location>
        <begin position="84"/>
        <end position="110"/>
    </location>
</feature>
<accession>A0A537IVA9</accession>
<evidence type="ECO:0000313" key="10">
    <source>
        <dbReference type="Proteomes" id="UP000318834"/>
    </source>
</evidence>
<dbReference type="GO" id="GO:0005886">
    <property type="term" value="C:plasma membrane"/>
    <property type="evidence" value="ECO:0007669"/>
    <property type="project" value="UniProtKB-SubCell"/>
</dbReference>
<keyword evidence="3" id="KW-1003">Cell membrane</keyword>
<gene>
    <name evidence="9" type="ORF">E6H05_06845</name>
</gene>
<dbReference type="CDD" id="cd06261">
    <property type="entry name" value="TM_PBP2"/>
    <property type="match status" value="1"/>
</dbReference>
<comment type="similarity">
    <text evidence="7">Belongs to the binding-protein-dependent transport system permease family.</text>
</comment>
<dbReference type="Proteomes" id="UP000318834">
    <property type="component" value="Unassembled WGS sequence"/>
</dbReference>
<feature type="domain" description="ABC transmembrane type-1" evidence="8">
    <location>
        <begin position="82"/>
        <end position="270"/>
    </location>
</feature>
<evidence type="ECO:0000313" key="9">
    <source>
        <dbReference type="EMBL" id="TMI75253.1"/>
    </source>
</evidence>
<protein>
    <submittedName>
        <fullName evidence="9">ABC transporter permease</fullName>
    </submittedName>
</protein>
<keyword evidence="5 7" id="KW-1133">Transmembrane helix</keyword>
<sequence length="285" mass="30338">MRLGNVERRALLRPGHGGRNAGTIIGILVLGVWFVGAIAAPLAPYGLDEQHLEEAFHPPSIRHPFGTDDLGRDVFTRVLFGGRYTLSLALTVVVLAGVLGMLTGMVAGYFGGWADELLMRATEIVMAFPSIILAMAIVVALGSGLANAGLAMLLVWWPPYARLARGETLVVRRMEYVEASLAIGQTDAGILLRAILPNILSNMVVLATIDLGSAVVTAAGLSFLGLGATPPTPEWGAMVSAGRELLTQWWVAAFPGLAIFLTVLGFNFLGDGIRDLLDPRGRRRS</sequence>
<dbReference type="InterPro" id="IPR050366">
    <property type="entry name" value="BP-dependent_transpt_permease"/>
</dbReference>
<proteinExistence type="inferred from homology"/>
<evidence type="ECO:0000256" key="3">
    <source>
        <dbReference type="ARBA" id="ARBA00022475"/>
    </source>
</evidence>
<dbReference type="PROSITE" id="PS50928">
    <property type="entry name" value="ABC_TM1"/>
    <property type="match status" value="1"/>
</dbReference>
<evidence type="ECO:0000256" key="6">
    <source>
        <dbReference type="ARBA" id="ARBA00023136"/>
    </source>
</evidence>
<keyword evidence="6 7" id="KW-0472">Membrane</keyword>
<keyword evidence="2 7" id="KW-0813">Transport</keyword>
<dbReference type="EMBL" id="VBAP01000045">
    <property type="protein sequence ID" value="TMI75253.1"/>
    <property type="molecule type" value="Genomic_DNA"/>
</dbReference>
<dbReference type="InterPro" id="IPR000515">
    <property type="entry name" value="MetI-like"/>
</dbReference>
<dbReference type="AlphaFoldDB" id="A0A537IVA9"/>